<evidence type="ECO:0000313" key="3">
    <source>
        <dbReference type="Proteomes" id="UP001608902"/>
    </source>
</evidence>
<reference evidence="2 3" key="1">
    <citation type="submission" date="2024-08" db="EMBL/GenBank/DDBJ databases">
        <title>Gnathostoma spinigerum genome.</title>
        <authorList>
            <person name="Gonzalez-Bertolin B."/>
            <person name="Monzon S."/>
            <person name="Zaballos A."/>
            <person name="Jimenez P."/>
            <person name="Dekumyoy P."/>
            <person name="Varona S."/>
            <person name="Cuesta I."/>
            <person name="Sumanam S."/>
            <person name="Adisakwattana P."/>
            <person name="Gasser R.B."/>
            <person name="Hernandez-Gonzalez A."/>
            <person name="Young N.D."/>
            <person name="Perteguer M.J."/>
        </authorList>
    </citation>
    <scope>NUCLEOTIDE SEQUENCE [LARGE SCALE GENOMIC DNA]</scope>
    <source>
        <strain evidence="2">AL3</strain>
        <tissue evidence="2">Liver</tissue>
    </source>
</reference>
<sequence length="94" mass="10346">MALSVASRVRPLRRRPSPSPRTSSPEYLERRQLSSVDFDPSSNARPTHSSHSLSPPPSSHLSPASLVVIRTPMPSQPFAPNFALTLSFLIFSLH</sequence>
<evidence type="ECO:0000313" key="2">
    <source>
        <dbReference type="EMBL" id="MFH4980240.1"/>
    </source>
</evidence>
<organism evidence="2 3">
    <name type="scientific">Gnathostoma spinigerum</name>
    <dbReference type="NCBI Taxonomy" id="75299"/>
    <lineage>
        <taxon>Eukaryota</taxon>
        <taxon>Metazoa</taxon>
        <taxon>Ecdysozoa</taxon>
        <taxon>Nematoda</taxon>
        <taxon>Chromadorea</taxon>
        <taxon>Rhabditida</taxon>
        <taxon>Spirurina</taxon>
        <taxon>Gnathostomatomorpha</taxon>
        <taxon>Gnathostomatoidea</taxon>
        <taxon>Gnathostomatidae</taxon>
        <taxon>Gnathostoma</taxon>
    </lineage>
</organism>
<name>A0ABD6EJT9_9BILA</name>
<feature type="compositionally biased region" description="Low complexity" evidence="1">
    <location>
        <begin position="49"/>
        <end position="63"/>
    </location>
</feature>
<evidence type="ECO:0000256" key="1">
    <source>
        <dbReference type="SAM" id="MobiDB-lite"/>
    </source>
</evidence>
<dbReference type="AlphaFoldDB" id="A0ABD6EJT9"/>
<accession>A0ABD6EJT9</accession>
<proteinExistence type="predicted"/>
<comment type="caution">
    <text evidence="2">The sequence shown here is derived from an EMBL/GenBank/DDBJ whole genome shotgun (WGS) entry which is preliminary data.</text>
</comment>
<protein>
    <submittedName>
        <fullName evidence="2">Uncharacterized protein</fullName>
    </submittedName>
</protein>
<gene>
    <name evidence="2" type="ORF">AB6A40_006949</name>
</gene>
<feature type="region of interest" description="Disordered" evidence="1">
    <location>
        <begin position="1"/>
        <end position="63"/>
    </location>
</feature>
<dbReference type="Proteomes" id="UP001608902">
    <property type="component" value="Unassembled WGS sequence"/>
</dbReference>
<keyword evidence="3" id="KW-1185">Reference proteome</keyword>
<dbReference type="EMBL" id="JBGFUD010005271">
    <property type="protein sequence ID" value="MFH4980240.1"/>
    <property type="molecule type" value="Genomic_DNA"/>
</dbReference>